<keyword evidence="4" id="KW-1185">Reference proteome</keyword>
<gene>
    <name evidence="3" type="ORF">KQI42_09305</name>
</gene>
<name>A0ABS6E700_9FIRM</name>
<dbReference type="GO" id="GO:0004519">
    <property type="term" value="F:endonuclease activity"/>
    <property type="evidence" value="ECO:0007669"/>
    <property type="project" value="UniProtKB-KW"/>
</dbReference>
<dbReference type="Proteomes" id="UP000749471">
    <property type="component" value="Unassembled WGS sequence"/>
</dbReference>
<sequence>MNKYWVIFKERYNRVRRKMVLNNYYTKEIKGGKTTRAALLDDIFLILIIFLLISLLLLKVSNNIILSTFTALVIVFFLAITLYKIKMKKRYKKIGEINDNIINKKIIRELSVLNQEDFIKYIKSFLEKYYSTTFFQYNDPIDLTGKVGDEVYVVKCLKTSLEDRVTLKDIENFKIKMNDMDVDGGIIITNSYFSDEVKEKSNLILMDLDKIKSILKEINECPSETEIQDYILTRYKDKKRKIKSNITFFSKDKIYKFYILFLVLYGISTFVPYSKYYKIMALVAFILGTIIGGYNLTEYIRTKDDIHLHN</sequence>
<dbReference type="EMBL" id="JAHLPM010000007">
    <property type="protein sequence ID" value="MBU5438205.1"/>
    <property type="molecule type" value="Genomic_DNA"/>
</dbReference>
<feature type="transmembrane region" description="Helical" evidence="1">
    <location>
        <begin position="279"/>
        <end position="297"/>
    </location>
</feature>
<proteinExistence type="predicted"/>
<feature type="transmembrane region" description="Helical" evidence="1">
    <location>
        <begin position="64"/>
        <end position="83"/>
    </location>
</feature>
<organism evidence="3 4">
    <name type="scientific">Tissierella simiarum</name>
    <dbReference type="NCBI Taxonomy" id="2841534"/>
    <lineage>
        <taxon>Bacteria</taxon>
        <taxon>Bacillati</taxon>
        <taxon>Bacillota</taxon>
        <taxon>Tissierellia</taxon>
        <taxon>Tissierellales</taxon>
        <taxon>Tissierellaceae</taxon>
        <taxon>Tissierella</taxon>
    </lineage>
</organism>
<keyword evidence="3" id="KW-0378">Hydrolase</keyword>
<feature type="domain" description="Restriction endonuclease type IV Mrr" evidence="2">
    <location>
        <begin position="139"/>
        <end position="213"/>
    </location>
</feature>
<dbReference type="RefSeq" id="WP_216519121.1">
    <property type="nucleotide sequence ID" value="NZ_JAHLPM010000007.1"/>
</dbReference>
<accession>A0ABS6E700</accession>
<keyword evidence="1" id="KW-0472">Membrane</keyword>
<evidence type="ECO:0000313" key="3">
    <source>
        <dbReference type="EMBL" id="MBU5438205.1"/>
    </source>
</evidence>
<keyword evidence="3" id="KW-0255">Endonuclease</keyword>
<feature type="transmembrane region" description="Helical" evidence="1">
    <location>
        <begin position="37"/>
        <end position="58"/>
    </location>
</feature>
<comment type="caution">
    <text evidence="3">The sequence shown here is derived from an EMBL/GenBank/DDBJ whole genome shotgun (WGS) entry which is preliminary data.</text>
</comment>
<keyword evidence="3" id="KW-0540">Nuclease</keyword>
<protein>
    <submittedName>
        <fullName evidence="3">Restriction endonuclease</fullName>
    </submittedName>
</protein>
<keyword evidence="1" id="KW-0812">Transmembrane</keyword>
<reference evidence="3 4" key="1">
    <citation type="submission" date="2021-06" db="EMBL/GenBank/DDBJ databases">
        <authorList>
            <person name="Sun Q."/>
            <person name="Li D."/>
        </authorList>
    </citation>
    <scope>NUCLEOTIDE SEQUENCE [LARGE SCALE GENOMIC DNA]</scope>
    <source>
        <strain evidence="3 4">MSJ-40</strain>
    </source>
</reference>
<keyword evidence="1" id="KW-1133">Transmembrane helix</keyword>
<dbReference type="Pfam" id="PF04471">
    <property type="entry name" value="Mrr_cat"/>
    <property type="match status" value="1"/>
</dbReference>
<feature type="transmembrane region" description="Helical" evidence="1">
    <location>
        <begin position="254"/>
        <end position="273"/>
    </location>
</feature>
<evidence type="ECO:0000256" key="1">
    <source>
        <dbReference type="SAM" id="Phobius"/>
    </source>
</evidence>
<evidence type="ECO:0000259" key="2">
    <source>
        <dbReference type="Pfam" id="PF04471"/>
    </source>
</evidence>
<dbReference type="InterPro" id="IPR007560">
    <property type="entry name" value="Restrct_endonuc_IV_Mrr"/>
</dbReference>
<evidence type="ECO:0000313" key="4">
    <source>
        <dbReference type="Proteomes" id="UP000749471"/>
    </source>
</evidence>